<dbReference type="Gramene" id="ORGLA01G0281100.1">
    <property type="protein sequence ID" value="ORGLA01G0281100.1"/>
    <property type="gene ID" value="ORGLA01G0281100"/>
</dbReference>
<accession>I1NSH1</accession>
<feature type="compositionally biased region" description="Polar residues" evidence="1">
    <location>
        <begin position="1"/>
        <end position="13"/>
    </location>
</feature>
<keyword evidence="3" id="KW-1185">Reference proteome</keyword>
<dbReference type="EnsemblPlants" id="ORGLA01G0281100.1">
    <property type="protein sequence ID" value="ORGLA01G0281100.1"/>
    <property type="gene ID" value="ORGLA01G0281100"/>
</dbReference>
<dbReference type="Proteomes" id="UP000007306">
    <property type="component" value="Chromosome 1"/>
</dbReference>
<dbReference type="STRING" id="4538.I1NSH1"/>
<sequence length="100" mass="10706">MSGGTRNTRQFFESSSSGGGGRTSIDEGRGVRDGGGGRVAAARGSGVNTGILDEHVLSLVFRSINWDPQAVCTAACVSRRMRSRRERMGPIVDHLLCLRQ</sequence>
<feature type="region of interest" description="Disordered" evidence="1">
    <location>
        <begin position="1"/>
        <end position="43"/>
    </location>
</feature>
<proteinExistence type="predicted"/>
<name>I1NSH1_ORYGL</name>
<reference evidence="2" key="1">
    <citation type="submission" date="2015-06" db="UniProtKB">
        <authorList>
            <consortium name="EnsemblPlants"/>
        </authorList>
    </citation>
    <scope>IDENTIFICATION</scope>
</reference>
<organism evidence="2 3">
    <name type="scientific">Oryza glaberrima</name>
    <name type="common">African rice</name>
    <dbReference type="NCBI Taxonomy" id="4538"/>
    <lineage>
        <taxon>Eukaryota</taxon>
        <taxon>Viridiplantae</taxon>
        <taxon>Streptophyta</taxon>
        <taxon>Embryophyta</taxon>
        <taxon>Tracheophyta</taxon>
        <taxon>Spermatophyta</taxon>
        <taxon>Magnoliopsida</taxon>
        <taxon>Liliopsida</taxon>
        <taxon>Poales</taxon>
        <taxon>Poaceae</taxon>
        <taxon>BOP clade</taxon>
        <taxon>Oryzoideae</taxon>
        <taxon>Oryzeae</taxon>
        <taxon>Oryzinae</taxon>
        <taxon>Oryza</taxon>
    </lineage>
</organism>
<evidence type="ECO:0000256" key="1">
    <source>
        <dbReference type="SAM" id="MobiDB-lite"/>
    </source>
</evidence>
<dbReference type="AlphaFoldDB" id="I1NSH1"/>
<evidence type="ECO:0000313" key="2">
    <source>
        <dbReference type="EnsemblPlants" id="ORGLA01G0281100.1"/>
    </source>
</evidence>
<protein>
    <recommendedName>
        <fullName evidence="4">F-box domain-containing protein</fullName>
    </recommendedName>
</protein>
<evidence type="ECO:0008006" key="4">
    <source>
        <dbReference type="Google" id="ProtNLM"/>
    </source>
</evidence>
<dbReference type="HOGENOM" id="CLU_167987_0_0_1"/>
<evidence type="ECO:0000313" key="3">
    <source>
        <dbReference type="Proteomes" id="UP000007306"/>
    </source>
</evidence>
<reference evidence="2 3" key="2">
    <citation type="submission" date="2018-04" db="EMBL/GenBank/DDBJ databases">
        <title>OglaRS2 (Oryza glaberrima Reference Sequence Version 2).</title>
        <authorList>
            <person name="Zhang J."/>
            <person name="Kudrna D."/>
            <person name="Lee S."/>
            <person name="Talag J."/>
            <person name="Rajasekar S."/>
            <person name="Wing R.A."/>
        </authorList>
    </citation>
    <scope>NUCLEOTIDE SEQUENCE [LARGE SCALE GENOMIC DNA]</scope>
    <source>
        <strain evidence="2 3">cv. IRGC 96717</strain>
    </source>
</reference>